<sequence length="560" mass="62361">MSVLIDDPTLGLDAETHQRLEEIWQEAQGQRDQRIAKRREKPKVRIWDGDWKFIGTVHGEISGSFSWKMNDTGAGELVLPADHHISRWVLDYKSRKKNVHVTVDKDGARWGGRLRRARLTKDKDGKRLLVMPFLEDYEEVKRILMWSNPFLPAIVQFPRVSMLAGPSRWVLKAMLMMNLIRTENSLWALPDDPLDISQWFGSWDMNSWSKVIKPSSLLLDSTPWTIASSRFKTWHDMAEDTLSDAELMVTTRRWLTGDPPPYPTANLRNGTLVIDIVDKSGRWSEDGHGAGGNIFSGIWNTITTIAGNGVDNVDSMIAVPETVPEYGIAGWLGTVPQRPYVTYRDGSITGVEAAEFVWEPSQAVQVVGGGHSAPGVNEGISAAVQLVGNIIGTFAFVPSAGTIADTLLRPIYEDTIAAFMSIKSTSRSMESGWSHYDEYFARGSDRAYTLSSIIAMRAGFWDTRERVSHQLSVRDGAPWFIGDNGEGHFFLGDRIASTIIGLPEGEMVVEQVSSLTFAWDRDSMGWDIELGDPRSGESGLDRIIREITKLTSATTALGLT</sequence>
<reference evidence="2 3" key="1">
    <citation type="submission" date="2015-04" db="EMBL/GenBank/DDBJ databases">
        <title>Complete Genome Sequence of Brevibacterium flavum ATCC 15168.</title>
        <authorList>
            <person name="Ahn J."/>
            <person name="Park G."/>
            <person name="Jeon W."/>
            <person name="Jang Y."/>
            <person name="Jang M."/>
            <person name="Lee H."/>
            <person name="Lee H."/>
        </authorList>
    </citation>
    <scope>NUCLEOTIDE SEQUENCE [LARGE SCALE GENOMIC DNA]</scope>
    <source>
        <strain evidence="2 3">ATCC 15168</strain>
    </source>
</reference>
<evidence type="ECO:0000313" key="2">
    <source>
        <dbReference type="EMBL" id="AKF27783.1"/>
    </source>
</evidence>
<dbReference type="EMBL" id="CP011309">
    <property type="protein sequence ID" value="AKF27783.1"/>
    <property type="molecule type" value="Genomic_DNA"/>
</dbReference>
<feature type="domain" description="Gp28/Gp37-like" evidence="1">
    <location>
        <begin position="44"/>
        <end position="532"/>
    </location>
</feature>
<dbReference type="Pfam" id="PF14594">
    <property type="entry name" value="Sipho_Gp37"/>
    <property type="match status" value="1"/>
</dbReference>
<evidence type="ECO:0000259" key="1">
    <source>
        <dbReference type="Pfam" id="PF14594"/>
    </source>
</evidence>
<dbReference type="PATRIC" id="fig|92706.3.peg.2000"/>
<dbReference type="AlphaFoldDB" id="A0A0F6Z5Q9"/>
<organism evidence="2 3">
    <name type="scientific">[Brevibacterium] flavum</name>
    <dbReference type="NCBI Taxonomy" id="92706"/>
    <lineage>
        <taxon>Bacteria</taxon>
        <taxon>Bacillati</taxon>
        <taxon>Actinomycetota</taxon>
        <taxon>Actinomycetes</taxon>
        <taxon>Mycobacteriales</taxon>
        <taxon>Corynebacteriaceae</taxon>
        <taxon>Corynebacterium</taxon>
    </lineage>
</organism>
<protein>
    <submittedName>
        <fullName evidence="2">Minor tail protein Gp28</fullName>
    </submittedName>
</protein>
<proteinExistence type="predicted"/>
<accession>A0A0F6Z5Q9</accession>
<name>A0A0F6Z5Q9_9CORY</name>
<dbReference type="Proteomes" id="UP000034037">
    <property type="component" value="Chromosome"/>
</dbReference>
<dbReference type="InterPro" id="IPR029432">
    <property type="entry name" value="Gp28/Gp37-like_dom"/>
</dbReference>
<dbReference type="RefSeq" id="WP_003861787.1">
    <property type="nucleotide sequence ID" value="NZ_CP011309.1"/>
</dbReference>
<gene>
    <name evidence="2" type="ORF">YH66_09575</name>
</gene>
<dbReference type="HOGENOM" id="CLU_032806_0_0_11"/>
<keyword evidence="3" id="KW-1185">Reference proteome</keyword>
<evidence type="ECO:0000313" key="3">
    <source>
        <dbReference type="Proteomes" id="UP000034037"/>
    </source>
</evidence>